<dbReference type="AlphaFoldDB" id="A0A9D1UGE7"/>
<dbReference type="InterPro" id="IPR003362">
    <property type="entry name" value="Bact_transf"/>
</dbReference>
<gene>
    <name evidence="3" type="ORF">IAA48_03375</name>
</gene>
<proteinExistence type="inferred from homology"/>
<dbReference type="Proteomes" id="UP000824205">
    <property type="component" value="Unassembled WGS sequence"/>
</dbReference>
<comment type="similarity">
    <text evidence="1">Belongs to the bacterial sugar transferase family.</text>
</comment>
<reference evidence="3" key="1">
    <citation type="journal article" date="2021" name="PeerJ">
        <title>Extensive microbial diversity within the chicken gut microbiome revealed by metagenomics and culture.</title>
        <authorList>
            <person name="Gilroy R."/>
            <person name="Ravi A."/>
            <person name="Getino M."/>
            <person name="Pursley I."/>
            <person name="Horton D.L."/>
            <person name="Alikhan N.F."/>
            <person name="Baker D."/>
            <person name="Gharbi K."/>
            <person name="Hall N."/>
            <person name="Watson M."/>
            <person name="Adriaenssens E.M."/>
            <person name="Foster-Nyarko E."/>
            <person name="Jarju S."/>
            <person name="Secka A."/>
            <person name="Antonio M."/>
            <person name="Oren A."/>
            <person name="Chaudhuri R.R."/>
            <person name="La Ragione R."/>
            <person name="Hildebrand F."/>
            <person name="Pallen M.J."/>
        </authorList>
    </citation>
    <scope>NUCLEOTIDE SEQUENCE</scope>
    <source>
        <strain evidence="3">421</strain>
    </source>
</reference>
<name>A0A9D1UGE7_9FIRM</name>
<dbReference type="PANTHER" id="PTHR30576">
    <property type="entry name" value="COLANIC BIOSYNTHESIS UDP-GLUCOSE LIPID CARRIER TRANSFERASE"/>
    <property type="match status" value="1"/>
</dbReference>
<protein>
    <submittedName>
        <fullName evidence="3">Sugar transferase</fullName>
    </submittedName>
</protein>
<keyword evidence="3" id="KW-0808">Transferase</keyword>
<organism evidence="3 4">
    <name type="scientific">Candidatus Eubacterium faecipullorum</name>
    <dbReference type="NCBI Taxonomy" id="2838571"/>
    <lineage>
        <taxon>Bacteria</taxon>
        <taxon>Bacillati</taxon>
        <taxon>Bacillota</taxon>
        <taxon>Clostridia</taxon>
        <taxon>Eubacteriales</taxon>
        <taxon>Eubacteriaceae</taxon>
        <taxon>Eubacterium</taxon>
    </lineage>
</organism>
<dbReference type="PANTHER" id="PTHR30576:SF0">
    <property type="entry name" value="UNDECAPRENYL-PHOSPHATE N-ACETYLGALACTOSAMINYL 1-PHOSPHATE TRANSFERASE-RELATED"/>
    <property type="match status" value="1"/>
</dbReference>
<accession>A0A9D1UGE7</accession>
<comment type="caution">
    <text evidence="3">The sequence shown here is derived from an EMBL/GenBank/DDBJ whole genome shotgun (WGS) entry which is preliminary data.</text>
</comment>
<evidence type="ECO:0000259" key="2">
    <source>
        <dbReference type="Pfam" id="PF02397"/>
    </source>
</evidence>
<reference evidence="3" key="2">
    <citation type="submission" date="2021-04" db="EMBL/GenBank/DDBJ databases">
        <authorList>
            <person name="Gilroy R."/>
        </authorList>
    </citation>
    <scope>NUCLEOTIDE SEQUENCE</scope>
    <source>
        <strain evidence="3">421</strain>
    </source>
</reference>
<sequence length="218" mass="25068">MYKYFKRFCDFTVSLLGLIILSPLLLVVALAIKLESKGPVIFKQERLGFGGKVFWIYKFRSMCVGAEHTGTGQYSFAGDPRVTKVGKFLRATSIDELPQLINVLKGEMSIVGFRPPLTYHPWPIEEYTPYQKRMFLVKPGITGWAQVNGRKDVEWHDRIRLNVYYVDNISLWLDIKIMFRTVLRVLKNEDNVNVTVTVRGTAADENADMSEEKQSPRI</sequence>
<dbReference type="Pfam" id="PF02397">
    <property type="entry name" value="Bac_transf"/>
    <property type="match status" value="1"/>
</dbReference>
<dbReference type="GO" id="GO:0016780">
    <property type="term" value="F:phosphotransferase activity, for other substituted phosphate groups"/>
    <property type="evidence" value="ECO:0007669"/>
    <property type="project" value="TreeGrafter"/>
</dbReference>
<evidence type="ECO:0000313" key="3">
    <source>
        <dbReference type="EMBL" id="HIW85515.1"/>
    </source>
</evidence>
<feature type="domain" description="Bacterial sugar transferase" evidence="2">
    <location>
        <begin position="6"/>
        <end position="187"/>
    </location>
</feature>
<evidence type="ECO:0000313" key="4">
    <source>
        <dbReference type="Proteomes" id="UP000824205"/>
    </source>
</evidence>
<dbReference type="EMBL" id="DXGE01000012">
    <property type="protein sequence ID" value="HIW85515.1"/>
    <property type="molecule type" value="Genomic_DNA"/>
</dbReference>
<evidence type="ECO:0000256" key="1">
    <source>
        <dbReference type="ARBA" id="ARBA00006464"/>
    </source>
</evidence>